<feature type="signal peptide" evidence="1">
    <location>
        <begin position="1"/>
        <end position="20"/>
    </location>
</feature>
<feature type="chain" id="PRO_5026002111" evidence="1">
    <location>
        <begin position="21"/>
        <end position="36"/>
    </location>
</feature>
<accession>A0A5T4QHP6</accession>
<comment type="caution">
    <text evidence="2">The sequence shown here is derived from an EMBL/GenBank/DDBJ whole genome shotgun (WGS) entry which is preliminary data.</text>
</comment>
<sequence>MQSRYLLSTLLLVCSAATSADNAGWQNARTPQTTNS</sequence>
<evidence type="ECO:0000256" key="1">
    <source>
        <dbReference type="SAM" id="SignalP"/>
    </source>
</evidence>
<protein>
    <submittedName>
        <fullName evidence="2">Conjugal transfer protein TraN</fullName>
    </submittedName>
</protein>
<feature type="non-terminal residue" evidence="2">
    <location>
        <position position="36"/>
    </location>
</feature>
<evidence type="ECO:0000313" key="2">
    <source>
        <dbReference type="EMBL" id="EBL8161519.1"/>
    </source>
</evidence>
<dbReference type="AlphaFoldDB" id="A0A5T4QHP6"/>
<reference evidence="2" key="1">
    <citation type="submission" date="2018-05" db="EMBL/GenBank/DDBJ databases">
        <authorList>
            <consortium name="PulseNet: The National Subtyping Network for Foodborne Disease Surveillance"/>
            <person name="Tarr C.L."/>
            <person name="Trees E."/>
            <person name="Katz L.S."/>
            <person name="Carleton-Romer H.A."/>
            <person name="Stroika S."/>
            <person name="Kucerova Z."/>
            <person name="Roache K.F."/>
            <person name="Sabol A.L."/>
            <person name="Besser J."/>
            <person name="Gerner-Smidt P."/>
        </authorList>
    </citation>
    <scope>NUCLEOTIDE SEQUENCE</scope>
    <source>
        <strain evidence="2">PNUSAS041145</strain>
    </source>
</reference>
<proteinExistence type="predicted"/>
<keyword evidence="1" id="KW-0732">Signal</keyword>
<gene>
    <name evidence="2" type="ORF">DLP15_26185</name>
</gene>
<name>A0A5T4QHP6_SALER</name>
<dbReference type="EMBL" id="AAGAHK010000079">
    <property type="protein sequence ID" value="EBL8161519.1"/>
    <property type="molecule type" value="Genomic_DNA"/>
</dbReference>
<organism evidence="2">
    <name type="scientific">Salmonella enterica</name>
    <name type="common">Salmonella choleraesuis</name>
    <dbReference type="NCBI Taxonomy" id="28901"/>
    <lineage>
        <taxon>Bacteria</taxon>
        <taxon>Pseudomonadati</taxon>
        <taxon>Pseudomonadota</taxon>
        <taxon>Gammaproteobacteria</taxon>
        <taxon>Enterobacterales</taxon>
        <taxon>Enterobacteriaceae</taxon>
        <taxon>Salmonella</taxon>
    </lineage>
</organism>